<evidence type="ECO:0000259" key="3">
    <source>
        <dbReference type="Pfam" id="PF00561"/>
    </source>
</evidence>
<comment type="similarity">
    <text evidence="1">Belongs to the peptidase S33 family.</text>
</comment>
<dbReference type="AlphaFoldDB" id="A0A6J4TRZ0"/>
<evidence type="ECO:0000256" key="1">
    <source>
        <dbReference type="ARBA" id="ARBA00010088"/>
    </source>
</evidence>
<organism evidence="4">
    <name type="scientific">uncultured Solirubrobacteraceae bacterium</name>
    <dbReference type="NCBI Taxonomy" id="1162706"/>
    <lineage>
        <taxon>Bacteria</taxon>
        <taxon>Bacillati</taxon>
        <taxon>Actinomycetota</taxon>
        <taxon>Thermoleophilia</taxon>
        <taxon>Solirubrobacterales</taxon>
        <taxon>Solirubrobacteraceae</taxon>
        <taxon>environmental samples</taxon>
    </lineage>
</organism>
<dbReference type="PANTHER" id="PTHR43248:SF2">
    <property type="entry name" value="PROLYL AMINOPEPTIDASE"/>
    <property type="match status" value="1"/>
</dbReference>
<dbReference type="InterPro" id="IPR029058">
    <property type="entry name" value="AB_hydrolase_fold"/>
</dbReference>
<protein>
    <submittedName>
        <fullName evidence="4">Proline iminopeptidase</fullName>
        <ecNumber evidence="4">3.4.11.5</ecNumber>
    </submittedName>
</protein>
<dbReference type="InterPro" id="IPR000073">
    <property type="entry name" value="AB_hydrolase_1"/>
</dbReference>
<dbReference type="InterPro" id="IPR051601">
    <property type="entry name" value="Serine_prot/Carboxylest_S33"/>
</dbReference>
<feature type="domain" description="AB hydrolase-1" evidence="3">
    <location>
        <begin position="48"/>
        <end position="189"/>
    </location>
</feature>
<evidence type="ECO:0000256" key="2">
    <source>
        <dbReference type="ARBA" id="ARBA00022801"/>
    </source>
</evidence>
<proteinExistence type="inferred from homology"/>
<dbReference type="InterPro" id="IPR002410">
    <property type="entry name" value="Peptidase_S33"/>
</dbReference>
<dbReference type="GO" id="GO:0006508">
    <property type="term" value="P:proteolysis"/>
    <property type="evidence" value="ECO:0007669"/>
    <property type="project" value="InterPro"/>
</dbReference>
<gene>
    <name evidence="4" type="ORF">AVDCRST_MAG30-3687</name>
</gene>
<dbReference type="EMBL" id="CADCVS010000486">
    <property type="protein sequence ID" value="CAA9530005.1"/>
    <property type="molecule type" value="Genomic_DNA"/>
</dbReference>
<reference evidence="4" key="1">
    <citation type="submission" date="2020-02" db="EMBL/GenBank/DDBJ databases">
        <authorList>
            <person name="Meier V. D."/>
        </authorList>
    </citation>
    <scope>NUCLEOTIDE SEQUENCE</scope>
    <source>
        <strain evidence="4">AVDCRST_MAG30</strain>
    </source>
</reference>
<evidence type="ECO:0000313" key="4">
    <source>
        <dbReference type="EMBL" id="CAA9530005.1"/>
    </source>
</evidence>
<keyword evidence="4" id="KW-0031">Aminopeptidase</keyword>
<dbReference type="PANTHER" id="PTHR43248">
    <property type="entry name" value="2-SUCCINYL-6-HYDROXY-2,4-CYCLOHEXADIENE-1-CARBOXYLATE SYNTHASE"/>
    <property type="match status" value="1"/>
</dbReference>
<accession>A0A6J4TRZ0</accession>
<dbReference type="GO" id="GO:0004177">
    <property type="term" value="F:aminopeptidase activity"/>
    <property type="evidence" value="ECO:0007669"/>
    <property type="project" value="UniProtKB-KW"/>
</dbReference>
<dbReference type="SUPFAM" id="SSF53474">
    <property type="entry name" value="alpha/beta-Hydrolases"/>
    <property type="match status" value="1"/>
</dbReference>
<keyword evidence="4" id="KW-0645">Protease</keyword>
<dbReference type="Gene3D" id="3.40.50.1820">
    <property type="entry name" value="alpha/beta hydrolase"/>
    <property type="match status" value="1"/>
</dbReference>
<name>A0A6J4TRZ0_9ACTN</name>
<keyword evidence="2 4" id="KW-0378">Hydrolase</keyword>
<dbReference type="EC" id="3.4.11.5" evidence="4"/>
<dbReference type="PRINTS" id="PR00793">
    <property type="entry name" value="PROAMNOPTASE"/>
</dbReference>
<dbReference type="Pfam" id="PF00561">
    <property type="entry name" value="Abhydrolase_1"/>
    <property type="match status" value="1"/>
</dbReference>
<sequence>MSATYRSPGIVVTEHEFTVPLVHAAPHGRELTVFAREVADPDGLDRPFLVFLQGGPGFEATRPTGATGWIGRALRDYRVLLLDQRGTGRSTPVGTLPGMTPQEQAEYLTHFRADAIVRDAELIREALGVERWSVLGQSFGGFTTLAYLSQAPDGLREAFLTGGLPPVGRHTDEVYRATYARVLERNRRYYERYPEDRERVLAIHRRLAEEDVRLPAGDPLSGRRFRQCGNVLGAHTGAEQLHHIVELPPDSPAFLHDVQDVIGFDRNPLYAIVHESSYADGCATSWSAQRTLPDEYETAPELFTGEHVYPWMFEELGALAPLREAAEILAAHEWPRLYDADVLRANEVPAAAAIYVEDLYVERAFSEETAALVRGLRPWVTNEYEHNALRADGARVLDRLIDLARGRA</sequence>